<comment type="similarity">
    <text evidence="1">Belongs to the mTERF family.</text>
</comment>
<keyword evidence="4" id="KW-1185">Reference proteome</keyword>
<dbReference type="STRING" id="137246.A0A401SWT5"/>
<keyword evidence="2" id="KW-0809">Transit peptide</keyword>
<dbReference type="GO" id="GO:0003676">
    <property type="term" value="F:nucleic acid binding"/>
    <property type="evidence" value="ECO:0007669"/>
    <property type="project" value="InterPro"/>
</dbReference>
<dbReference type="EMBL" id="BEZZ01000636">
    <property type="protein sequence ID" value="GCC34848.1"/>
    <property type="molecule type" value="Genomic_DNA"/>
</dbReference>
<comment type="caution">
    <text evidence="3">The sequence shown here is derived from an EMBL/GenBank/DDBJ whole genome shotgun (WGS) entry which is preliminary data.</text>
</comment>
<dbReference type="OMA" id="PEAVLCN"/>
<dbReference type="Proteomes" id="UP000287033">
    <property type="component" value="Unassembled WGS sequence"/>
</dbReference>
<dbReference type="SMART" id="SM00733">
    <property type="entry name" value="Mterf"/>
    <property type="match status" value="4"/>
</dbReference>
<dbReference type="OrthoDB" id="9868878at2759"/>
<evidence type="ECO:0008006" key="5">
    <source>
        <dbReference type="Google" id="ProtNLM"/>
    </source>
</evidence>
<name>A0A401SWT5_CHIPU</name>
<dbReference type="AlphaFoldDB" id="A0A401SWT5"/>
<evidence type="ECO:0000313" key="3">
    <source>
        <dbReference type="EMBL" id="GCC34848.1"/>
    </source>
</evidence>
<evidence type="ECO:0000256" key="2">
    <source>
        <dbReference type="ARBA" id="ARBA00022946"/>
    </source>
</evidence>
<sequence length="383" mass="43930">MFRLGLLYSGRCGEHWFPSALCSQGKYRGYLQFTASSAQRKENRQTVESLKQLSVDVARIRQLKNWVLLVNEVYVYETASILKEIGVEGTKVALILERYPEAILCKPAEIRAQQELWGRLCNNEKELARIIERFPESFFTIKNHENRQDNIKYFQALNINNRIISRLLVSSPQTFCTGVDQNRAVIENLQQTYLQLGGKQADMRIWLMKLLSQNPFIFLKPPNLVCENLTFLRSLGFSNAELLKLISKLKGLIAELSPSTMEKSSAFCRLSLQCTDEGLKIIFMSCPALLYFSAPILEERLTAILREGFSVEQVRASPTVLELSPQIVHRRIRRLVSLGYDVKRDSLELLTGTKKDFEVSCGKMNWRKERPLFNPVAPLSIED</sequence>
<evidence type="ECO:0000313" key="4">
    <source>
        <dbReference type="Proteomes" id="UP000287033"/>
    </source>
</evidence>
<evidence type="ECO:0000256" key="1">
    <source>
        <dbReference type="ARBA" id="ARBA00007692"/>
    </source>
</evidence>
<organism evidence="3 4">
    <name type="scientific">Chiloscyllium punctatum</name>
    <name type="common">Brownbanded bambooshark</name>
    <name type="synonym">Hemiscyllium punctatum</name>
    <dbReference type="NCBI Taxonomy" id="137246"/>
    <lineage>
        <taxon>Eukaryota</taxon>
        <taxon>Metazoa</taxon>
        <taxon>Chordata</taxon>
        <taxon>Craniata</taxon>
        <taxon>Vertebrata</taxon>
        <taxon>Chondrichthyes</taxon>
        <taxon>Elasmobranchii</taxon>
        <taxon>Galeomorphii</taxon>
        <taxon>Galeoidea</taxon>
        <taxon>Orectolobiformes</taxon>
        <taxon>Hemiscylliidae</taxon>
        <taxon>Chiloscyllium</taxon>
    </lineage>
</organism>
<dbReference type="PANTHER" id="PTHR15437">
    <property type="entry name" value="TRANSCRIPTION TERMINATION FACTOR, MITOCHONDRIAL"/>
    <property type="match status" value="1"/>
</dbReference>
<dbReference type="GO" id="GO:0005759">
    <property type="term" value="C:mitochondrial matrix"/>
    <property type="evidence" value="ECO:0007669"/>
    <property type="project" value="TreeGrafter"/>
</dbReference>
<dbReference type="GO" id="GO:0006393">
    <property type="term" value="P:termination of mitochondrial transcription"/>
    <property type="evidence" value="ECO:0007669"/>
    <property type="project" value="TreeGrafter"/>
</dbReference>
<reference evidence="3 4" key="1">
    <citation type="journal article" date="2018" name="Nat. Ecol. Evol.">
        <title>Shark genomes provide insights into elasmobranch evolution and the origin of vertebrates.</title>
        <authorList>
            <person name="Hara Y"/>
            <person name="Yamaguchi K"/>
            <person name="Onimaru K"/>
            <person name="Kadota M"/>
            <person name="Koyanagi M"/>
            <person name="Keeley SD"/>
            <person name="Tatsumi K"/>
            <person name="Tanaka K"/>
            <person name="Motone F"/>
            <person name="Kageyama Y"/>
            <person name="Nozu R"/>
            <person name="Adachi N"/>
            <person name="Nishimura O"/>
            <person name="Nakagawa R"/>
            <person name="Tanegashima C"/>
            <person name="Kiyatake I"/>
            <person name="Matsumoto R"/>
            <person name="Murakumo K"/>
            <person name="Nishida K"/>
            <person name="Terakita A"/>
            <person name="Kuratani S"/>
            <person name="Sato K"/>
            <person name="Hyodo S Kuraku.S."/>
        </authorList>
    </citation>
    <scope>NUCLEOTIDE SEQUENCE [LARGE SCALE GENOMIC DNA]</scope>
</reference>
<dbReference type="PANTHER" id="PTHR15437:SF1">
    <property type="entry name" value="TRANSCRIPTION TERMINATION FACTOR 2, MITOCHONDRIAL"/>
    <property type="match status" value="1"/>
</dbReference>
<dbReference type="InterPro" id="IPR038538">
    <property type="entry name" value="MTERF_sf"/>
</dbReference>
<dbReference type="Gene3D" id="1.25.70.10">
    <property type="entry name" value="Transcription termination factor 3, mitochondrial"/>
    <property type="match status" value="1"/>
</dbReference>
<dbReference type="Pfam" id="PF02536">
    <property type="entry name" value="mTERF"/>
    <property type="match status" value="1"/>
</dbReference>
<proteinExistence type="inferred from homology"/>
<dbReference type="InterPro" id="IPR003690">
    <property type="entry name" value="MTERF"/>
</dbReference>
<protein>
    <recommendedName>
        <fullName evidence="5">Mitochondrial transcription termination factor 2</fullName>
    </recommendedName>
</protein>
<accession>A0A401SWT5</accession>
<gene>
    <name evidence="3" type="ORF">chiPu_0013325</name>
</gene>